<feature type="compositionally biased region" description="Polar residues" evidence="10">
    <location>
        <begin position="1121"/>
        <end position="1139"/>
    </location>
</feature>
<keyword evidence="6 9" id="KW-0067">ATP-binding</keyword>
<evidence type="ECO:0000256" key="6">
    <source>
        <dbReference type="ARBA" id="ARBA00022840"/>
    </source>
</evidence>
<feature type="compositionally biased region" description="Low complexity" evidence="10">
    <location>
        <begin position="1149"/>
        <end position="1168"/>
    </location>
</feature>
<feature type="compositionally biased region" description="Low complexity" evidence="10">
    <location>
        <begin position="749"/>
        <end position="759"/>
    </location>
</feature>
<comment type="caution">
    <text evidence="13">The sequence shown here is derived from an EMBL/GenBank/DDBJ whole genome shotgun (WGS) entry which is preliminary data.</text>
</comment>
<gene>
    <name evidence="13" type="ORF">Rhopal_007001-T1</name>
</gene>
<keyword evidence="2" id="KW-0723">Serine/threonine-protein kinase</keyword>
<comment type="catalytic activity">
    <reaction evidence="7">
        <text>L-threonyl-[protein] + ATP = O-phospho-L-threonyl-[protein] + ADP + H(+)</text>
        <dbReference type="Rhea" id="RHEA:46608"/>
        <dbReference type="Rhea" id="RHEA-COMP:11060"/>
        <dbReference type="Rhea" id="RHEA-COMP:11605"/>
        <dbReference type="ChEBI" id="CHEBI:15378"/>
        <dbReference type="ChEBI" id="CHEBI:30013"/>
        <dbReference type="ChEBI" id="CHEBI:30616"/>
        <dbReference type="ChEBI" id="CHEBI:61977"/>
        <dbReference type="ChEBI" id="CHEBI:456216"/>
        <dbReference type="EC" id="2.7.11.1"/>
    </reaction>
</comment>
<feature type="domain" description="Protein kinase" evidence="11">
    <location>
        <begin position="258"/>
        <end position="521"/>
    </location>
</feature>
<feature type="compositionally biased region" description="Low complexity" evidence="10">
    <location>
        <begin position="1007"/>
        <end position="1032"/>
    </location>
</feature>
<name>A0AAV5GX79_9BASI</name>
<dbReference type="Proteomes" id="UP001342314">
    <property type="component" value="Unassembled WGS sequence"/>
</dbReference>
<proteinExistence type="predicted"/>
<dbReference type="Pfam" id="PF00069">
    <property type="entry name" value="Pkinase"/>
    <property type="match status" value="1"/>
</dbReference>
<evidence type="ECO:0000256" key="10">
    <source>
        <dbReference type="SAM" id="MobiDB-lite"/>
    </source>
</evidence>
<feature type="compositionally biased region" description="Low complexity" evidence="10">
    <location>
        <begin position="164"/>
        <end position="177"/>
    </location>
</feature>
<feature type="compositionally biased region" description="Low complexity" evidence="10">
    <location>
        <begin position="105"/>
        <end position="130"/>
    </location>
</feature>
<feature type="compositionally biased region" description="Low complexity" evidence="10">
    <location>
        <begin position="220"/>
        <end position="233"/>
    </location>
</feature>
<feature type="region of interest" description="Disordered" evidence="10">
    <location>
        <begin position="749"/>
        <end position="770"/>
    </location>
</feature>
<feature type="compositionally biased region" description="Low complexity" evidence="10">
    <location>
        <begin position="925"/>
        <end position="935"/>
    </location>
</feature>
<dbReference type="GO" id="GO:0035556">
    <property type="term" value="P:intracellular signal transduction"/>
    <property type="evidence" value="ECO:0007669"/>
    <property type="project" value="TreeGrafter"/>
</dbReference>
<reference evidence="13 14" key="1">
    <citation type="submission" date="2021-12" db="EMBL/GenBank/DDBJ databases">
        <title>High titer production of polyol ester of fatty acids by Rhodotorula paludigena BS15 towards product separation-free biomass refinery.</title>
        <authorList>
            <person name="Mano J."/>
            <person name="Ono H."/>
            <person name="Tanaka T."/>
            <person name="Naito K."/>
            <person name="Sushida H."/>
            <person name="Ike M."/>
            <person name="Tokuyasu K."/>
            <person name="Kitaoka M."/>
        </authorList>
    </citation>
    <scope>NUCLEOTIDE SEQUENCE [LARGE SCALE GENOMIC DNA]</scope>
    <source>
        <strain evidence="13 14">BS15</strain>
    </source>
</reference>
<feature type="compositionally biased region" description="Low complexity" evidence="10">
    <location>
        <begin position="67"/>
        <end position="76"/>
    </location>
</feature>
<dbReference type="SUPFAM" id="SSF103243">
    <property type="entry name" value="KA1-like"/>
    <property type="match status" value="1"/>
</dbReference>
<feature type="compositionally biased region" description="Low complexity" evidence="10">
    <location>
        <begin position="1403"/>
        <end position="1417"/>
    </location>
</feature>
<feature type="binding site" evidence="9">
    <location>
        <position position="288"/>
    </location>
    <ligand>
        <name>ATP</name>
        <dbReference type="ChEBI" id="CHEBI:30616"/>
    </ligand>
</feature>
<evidence type="ECO:0000259" key="12">
    <source>
        <dbReference type="PROSITE" id="PS50032"/>
    </source>
</evidence>
<dbReference type="InterPro" id="IPR000719">
    <property type="entry name" value="Prot_kinase_dom"/>
</dbReference>
<dbReference type="InterPro" id="IPR017441">
    <property type="entry name" value="Protein_kinase_ATP_BS"/>
</dbReference>
<dbReference type="PANTHER" id="PTHR24346:SF110">
    <property type="entry name" value="NON-SPECIFIC SERINE_THREONINE PROTEIN KINASE"/>
    <property type="match status" value="1"/>
</dbReference>
<feature type="region of interest" description="Disordered" evidence="10">
    <location>
        <begin position="1"/>
        <end position="177"/>
    </location>
</feature>
<dbReference type="GO" id="GO:0004674">
    <property type="term" value="F:protein serine/threonine kinase activity"/>
    <property type="evidence" value="ECO:0007669"/>
    <property type="project" value="UniProtKB-KW"/>
</dbReference>
<evidence type="ECO:0000313" key="13">
    <source>
        <dbReference type="EMBL" id="GJN93942.1"/>
    </source>
</evidence>
<feature type="compositionally biased region" description="Low complexity" evidence="10">
    <location>
        <begin position="869"/>
        <end position="878"/>
    </location>
</feature>
<evidence type="ECO:0000256" key="7">
    <source>
        <dbReference type="ARBA" id="ARBA00047899"/>
    </source>
</evidence>
<dbReference type="InterPro" id="IPR028375">
    <property type="entry name" value="KA1/Ssp2_C"/>
</dbReference>
<dbReference type="SMART" id="SM00220">
    <property type="entry name" value="S_TKc"/>
    <property type="match status" value="1"/>
</dbReference>
<feature type="compositionally biased region" description="Low complexity" evidence="10">
    <location>
        <begin position="1424"/>
        <end position="1436"/>
    </location>
</feature>
<evidence type="ECO:0000313" key="14">
    <source>
        <dbReference type="Proteomes" id="UP001342314"/>
    </source>
</evidence>
<feature type="compositionally biased region" description="Low complexity" evidence="10">
    <location>
        <begin position="1208"/>
        <end position="1218"/>
    </location>
</feature>
<feature type="domain" description="KA1" evidence="12">
    <location>
        <begin position="1490"/>
        <end position="1540"/>
    </location>
</feature>
<feature type="compositionally biased region" description="Pro residues" evidence="10">
    <location>
        <begin position="11"/>
        <end position="20"/>
    </location>
</feature>
<keyword evidence="4 9" id="KW-0547">Nucleotide-binding</keyword>
<keyword evidence="14" id="KW-1185">Reference proteome</keyword>
<evidence type="ECO:0000256" key="3">
    <source>
        <dbReference type="ARBA" id="ARBA00022679"/>
    </source>
</evidence>
<keyword evidence="3" id="KW-0808">Transferase</keyword>
<dbReference type="GO" id="GO:0005524">
    <property type="term" value="F:ATP binding"/>
    <property type="evidence" value="ECO:0007669"/>
    <property type="project" value="UniProtKB-UniRule"/>
</dbReference>
<feature type="region of interest" description="Disordered" evidence="10">
    <location>
        <begin position="666"/>
        <end position="725"/>
    </location>
</feature>
<evidence type="ECO:0000256" key="4">
    <source>
        <dbReference type="ARBA" id="ARBA00022741"/>
    </source>
</evidence>
<dbReference type="PROSITE" id="PS50032">
    <property type="entry name" value="KA1"/>
    <property type="match status" value="1"/>
</dbReference>
<feature type="compositionally biased region" description="Pro residues" evidence="10">
    <location>
        <begin position="1064"/>
        <end position="1078"/>
    </location>
</feature>
<dbReference type="PROSITE" id="PS00107">
    <property type="entry name" value="PROTEIN_KINASE_ATP"/>
    <property type="match status" value="1"/>
</dbReference>
<dbReference type="FunFam" id="1.10.510.10:FF:000636">
    <property type="entry name" value="Non-specific serine/threonine protein kinase"/>
    <property type="match status" value="1"/>
</dbReference>
<feature type="region of interest" description="Disordered" evidence="10">
    <location>
        <begin position="1278"/>
        <end position="1326"/>
    </location>
</feature>
<evidence type="ECO:0000256" key="1">
    <source>
        <dbReference type="ARBA" id="ARBA00012513"/>
    </source>
</evidence>
<feature type="compositionally biased region" description="Low complexity" evidence="10">
    <location>
        <begin position="198"/>
        <end position="213"/>
    </location>
</feature>
<feature type="compositionally biased region" description="Low complexity" evidence="10">
    <location>
        <begin position="948"/>
        <end position="965"/>
    </location>
</feature>
<feature type="compositionally biased region" description="Pro residues" evidence="10">
    <location>
        <begin position="936"/>
        <end position="947"/>
    </location>
</feature>
<dbReference type="InterPro" id="IPR001772">
    <property type="entry name" value="KA1_dom"/>
</dbReference>
<feature type="region of interest" description="Disordered" evidence="10">
    <location>
        <begin position="1403"/>
        <end position="1464"/>
    </location>
</feature>
<dbReference type="Gene3D" id="1.10.510.10">
    <property type="entry name" value="Transferase(Phosphotransferase) domain 1"/>
    <property type="match status" value="1"/>
</dbReference>
<feature type="compositionally biased region" description="Basic and acidic residues" evidence="10">
    <location>
        <begin position="760"/>
        <end position="770"/>
    </location>
</feature>
<comment type="catalytic activity">
    <reaction evidence="8">
        <text>L-seryl-[protein] + ATP = O-phospho-L-seryl-[protein] + ADP + H(+)</text>
        <dbReference type="Rhea" id="RHEA:17989"/>
        <dbReference type="Rhea" id="RHEA-COMP:9863"/>
        <dbReference type="Rhea" id="RHEA-COMP:11604"/>
        <dbReference type="ChEBI" id="CHEBI:15378"/>
        <dbReference type="ChEBI" id="CHEBI:29999"/>
        <dbReference type="ChEBI" id="CHEBI:30616"/>
        <dbReference type="ChEBI" id="CHEBI:83421"/>
        <dbReference type="ChEBI" id="CHEBI:456216"/>
        <dbReference type="EC" id="2.7.11.1"/>
    </reaction>
</comment>
<dbReference type="InterPro" id="IPR008271">
    <property type="entry name" value="Ser/Thr_kinase_AS"/>
</dbReference>
<feature type="compositionally biased region" description="Polar residues" evidence="10">
    <location>
        <begin position="1237"/>
        <end position="1256"/>
    </location>
</feature>
<feature type="compositionally biased region" description="Low complexity" evidence="10">
    <location>
        <begin position="680"/>
        <end position="718"/>
    </location>
</feature>
<dbReference type="PANTHER" id="PTHR24346">
    <property type="entry name" value="MAP/MICROTUBULE AFFINITY-REGULATING KINASE"/>
    <property type="match status" value="1"/>
</dbReference>
<dbReference type="PROSITE" id="PS50011">
    <property type="entry name" value="PROTEIN_KINASE_DOM"/>
    <property type="match status" value="1"/>
</dbReference>
<dbReference type="InterPro" id="IPR011009">
    <property type="entry name" value="Kinase-like_dom_sf"/>
</dbReference>
<protein>
    <recommendedName>
        <fullName evidence="1">non-specific serine/threonine protein kinase</fullName>
        <ecNumber evidence="1">2.7.11.1</ecNumber>
    </recommendedName>
</protein>
<dbReference type="GO" id="GO:0005737">
    <property type="term" value="C:cytoplasm"/>
    <property type="evidence" value="ECO:0007669"/>
    <property type="project" value="TreeGrafter"/>
</dbReference>
<accession>A0AAV5GX79</accession>
<organism evidence="13 14">
    <name type="scientific">Rhodotorula paludigena</name>
    <dbReference type="NCBI Taxonomy" id="86838"/>
    <lineage>
        <taxon>Eukaryota</taxon>
        <taxon>Fungi</taxon>
        <taxon>Dikarya</taxon>
        <taxon>Basidiomycota</taxon>
        <taxon>Pucciniomycotina</taxon>
        <taxon>Microbotryomycetes</taxon>
        <taxon>Sporidiobolales</taxon>
        <taxon>Sporidiobolaceae</taxon>
        <taxon>Rhodotorula</taxon>
    </lineage>
</organism>
<evidence type="ECO:0000256" key="5">
    <source>
        <dbReference type="ARBA" id="ARBA00022777"/>
    </source>
</evidence>
<feature type="compositionally biased region" description="Pro residues" evidence="10">
    <location>
        <begin position="982"/>
        <end position="1006"/>
    </location>
</feature>
<dbReference type="Gene3D" id="3.30.310.80">
    <property type="entry name" value="Kinase associated domain 1, KA1"/>
    <property type="match status" value="1"/>
</dbReference>
<dbReference type="Pfam" id="PF02149">
    <property type="entry name" value="KA1"/>
    <property type="match status" value="1"/>
</dbReference>
<feature type="compositionally biased region" description="Low complexity" evidence="10">
    <location>
        <begin position="1451"/>
        <end position="1462"/>
    </location>
</feature>
<dbReference type="SUPFAM" id="SSF56112">
    <property type="entry name" value="Protein kinase-like (PK-like)"/>
    <property type="match status" value="1"/>
</dbReference>
<dbReference type="EC" id="2.7.11.1" evidence="1"/>
<keyword evidence="5" id="KW-0418">Kinase</keyword>
<sequence>MATPSAAFPYSPTPQSPPSFPSAASSSSPSASADASVAAPAPERRSSQKRASAAVAPPQARYPSPPLATTAPAPSSGRAALVAQPQAYDPSLVIPPFNPHKRRSAGTAAASGEASSSSSSRRTSATAAQAYPSPPVAQYAPSPQIPQAQQQQRPVSVMPGYPGAASSSSSQAYHHQQQQQAYAAQYAALAQQQQQQQQQAGGSVSSRVRQSVGYLPSPTPSSSAGGSASSSSFAGQGPYPHLYTPHPMPKQKVYFGPYILLQTLGEGEFGKVKLGVHGERWGEDVAIKLIKRGNVDTVQRGEKVRREIEVLKLVRHPNIVRLYDVIETEKYIGIVIEYASGGELFDHILAHRYLKERDASRLFAQLISGVAYLHAKGVVHRDLKLENLLLDRNRNVIITDFGFANRFRDADVDLMATSCGSPCYAAPELVVQDGKYVGTAVDVWSCGVILYAMLAGYLPYDDDPANPEGDNINLLYKYILNTPLTFPNWITDEPRDLLLMMLVPDPAQRCTIADVTRHPWLKRYESAFVKSVDELEYYAQEMERHKRQALEAQRQWLIQQQHQQQLAAQGLLAPSMTRSQTATSSMGQPQQLQQQAPLFRTGAPAAAQLAMSAGPSAASVQQQRHRSAMVTSASSAAVSAPLLQHGFEHYSMAAPSPVLPAVAPTAQGTTAQVPDAAPVSPRSRTGSTASRRSSTAASGAAAAASANPNRRSGAYTPASPSPSSPDLAYASAGPFSFAAASSVPMVPSLSAPAAPSGPRAGEDSVMRDRTPPLLAPSVLAAARAGALEQDARIEAEAQRRRRAQHRATVQVEYDGGAGAAQAAQVQAQVQTRRKGASKEPGLPTAVEGQAVEGLGIATAEVAEAHEEQQQQQQPARLEVPSPSQARGAPSPVPSLGAVSVTTTTETAPGEDVVMQSVDEEEEAKAPAAEEAAVRPSTPPPPAPPVPFPAAVSPTTATPAVAPEPALTGTPRKRKSSGSPVPSIQPEPVPALPPAPSEEEPGPPQPQKPKTSTSSQASAHQQPARPPSAASSASRHRHALSADRFSLRSLLGASTPPSDRAGRPAAPPASTLPPPPPVPQKDAPLDEVTNRRKSTRRQKALSLQPFRHSTRSKLPDGARANVESSLAASASRGRPTTATAQGEMLPPLPQQRQQQRVASSAGVPPSASSKRLSTDLEANWQPSSAGPTPSGKAKAVMEWFRRRSTRNDSASGSASSSVAHTPTLPPIQTEFDQRRPQQKQPEQATMEQPASSNTSMVDGTRTPVLPAQEAPAPAVVVSQPVAPQPSEQQQKQQASPHVDSASSSRAASNSHSQFSHRTASTMASSVSAAPTPAMQQVPAPAAFVASKLRFHQGALDKNAVTYRAPDDVIADLKVALWNMGVDMVMEGEYKLKCVRKSRKKALAASTSSSTGSHFAGSGPLERRSSGLGSPSLPQSPSMAFRGLFGRSKHGGSAPDSPDPLSSPMTASVSQFSMLSLGSPQPQPTYDDQHSSHDAGDEVRFVVELTRLRNLDSLYCVDVKRMKGGPFSFKAVYDRLISSLDLGPAV</sequence>
<dbReference type="FunFam" id="3.30.200.20:FF:000003">
    <property type="entry name" value="Non-specific serine/threonine protein kinase"/>
    <property type="match status" value="1"/>
</dbReference>
<feature type="region of interest" description="Disordered" evidence="10">
    <location>
        <begin position="863"/>
        <end position="1263"/>
    </location>
</feature>
<evidence type="ECO:0000256" key="8">
    <source>
        <dbReference type="ARBA" id="ARBA00048679"/>
    </source>
</evidence>
<feature type="compositionally biased region" description="Low complexity" evidence="10">
    <location>
        <begin position="21"/>
        <end position="41"/>
    </location>
</feature>
<dbReference type="PROSITE" id="PS00108">
    <property type="entry name" value="PROTEIN_KINASE_ST"/>
    <property type="match status" value="1"/>
</dbReference>
<feature type="region of interest" description="Disordered" evidence="10">
    <location>
        <begin position="198"/>
        <end position="233"/>
    </location>
</feature>
<evidence type="ECO:0000259" key="11">
    <source>
        <dbReference type="PROSITE" id="PS50011"/>
    </source>
</evidence>
<evidence type="ECO:0000256" key="2">
    <source>
        <dbReference type="ARBA" id="ARBA00022527"/>
    </source>
</evidence>
<evidence type="ECO:0000256" key="9">
    <source>
        <dbReference type="PROSITE-ProRule" id="PRU10141"/>
    </source>
</evidence>
<feature type="compositionally biased region" description="Low complexity" evidence="10">
    <location>
        <begin position="137"/>
        <end position="152"/>
    </location>
</feature>
<dbReference type="EMBL" id="BQKY01000015">
    <property type="protein sequence ID" value="GJN93942.1"/>
    <property type="molecule type" value="Genomic_DNA"/>
</dbReference>